<keyword evidence="5 7" id="KW-0508">mRNA splicing</keyword>
<dbReference type="VEuPathDB" id="FungiDB:TAPDE_001122"/>
<evidence type="ECO:0000256" key="5">
    <source>
        <dbReference type="ARBA" id="ARBA00023187"/>
    </source>
</evidence>
<dbReference type="InterPro" id="IPR039974">
    <property type="entry name" value="Splicing_factor_SLU7"/>
</dbReference>
<proteinExistence type="inferred from homology"/>
<feature type="region of interest" description="Disordered" evidence="8">
    <location>
        <begin position="177"/>
        <end position="205"/>
    </location>
</feature>
<dbReference type="GO" id="GO:0000398">
    <property type="term" value="P:mRNA splicing, via spliceosome"/>
    <property type="evidence" value="ECO:0007669"/>
    <property type="project" value="UniProtKB-UniRule"/>
</dbReference>
<evidence type="ECO:0000256" key="2">
    <source>
        <dbReference type="ARBA" id="ARBA00007203"/>
    </source>
</evidence>
<evidence type="ECO:0000313" key="10">
    <source>
        <dbReference type="EMBL" id="CCG81311.1"/>
    </source>
</evidence>
<keyword evidence="4 7" id="KW-0747">Spliceosome</keyword>
<feature type="compositionally biased region" description="Polar residues" evidence="8">
    <location>
        <begin position="188"/>
        <end position="203"/>
    </location>
</feature>
<keyword evidence="3 7" id="KW-0507">mRNA processing</keyword>
<dbReference type="AlphaFoldDB" id="S0BE48"/>
<keyword evidence="11" id="KW-1185">Reference proteome</keyword>
<evidence type="ECO:0000259" key="9">
    <source>
        <dbReference type="Pfam" id="PF11708"/>
    </source>
</evidence>
<evidence type="ECO:0000256" key="6">
    <source>
        <dbReference type="ARBA" id="ARBA00023242"/>
    </source>
</evidence>
<comment type="subunit">
    <text evidence="7">Associated with the spliceosome.</text>
</comment>
<evidence type="ECO:0000256" key="4">
    <source>
        <dbReference type="ARBA" id="ARBA00022728"/>
    </source>
</evidence>
<organism evidence="10 11">
    <name type="scientific">Taphrina deformans (strain PYCC 5710 / ATCC 11124 / CBS 356.35 / IMI 108563 / JCM 9778 / NBRC 8474)</name>
    <name type="common">Peach leaf curl fungus</name>
    <name type="synonym">Lalaria deformans</name>
    <dbReference type="NCBI Taxonomy" id="1097556"/>
    <lineage>
        <taxon>Eukaryota</taxon>
        <taxon>Fungi</taxon>
        <taxon>Dikarya</taxon>
        <taxon>Ascomycota</taxon>
        <taxon>Taphrinomycotina</taxon>
        <taxon>Taphrinomycetes</taxon>
        <taxon>Taphrinales</taxon>
        <taxon>Taphrinaceae</taxon>
        <taxon>Taphrina</taxon>
    </lineage>
</organism>
<gene>
    <name evidence="10" type="ORF">TAPDE_001122</name>
</gene>
<keyword evidence="6 7" id="KW-0539">Nucleus</keyword>
<evidence type="ECO:0000256" key="8">
    <source>
        <dbReference type="SAM" id="MobiDB-lite"/>
    </source>
</evidence>
<dbReference type="eggNOG" id="KOG2560">
    <property type="taxonomic scope" value="Eukaryota"/>
</dbReference>
<sequence length="399" mass="44311">MSDQIAKNVPNFIPMGQAGGERVKQDETTELDAEGKPINPHIPQFISKAPWYLDSGAKSSLKHQRLSTEKDLGGTETKNNWYRRGERLGPAATKYRKGACENCGASTHQTKDCLERPRKIGAKWSGRDIQADEVVQDIQTTWDSKRDRANGYDFDNHAAILKASFDRVEALRAERGQHDGVVEDDESNPQSVADQTKSTSNSHMRIREDTASYLAKDRENDSYDPKTRAMKDAVPSAGTGIDKKDFTRGSGDAAAFTKLQAFAWNEQATGSTTDEQKKKIGQVPFGDVHAQATPSHAALLYKERLAAKAAEKAGILDRYGNDTQALPSHLLDVANDEKVYSKEGLLLTPKHVVRSRYNEDVLLNGHTSVWGSWYDIETAQWGFKCCRNTLKNAYCTADK</sequence>
<dbReference type="GO" id="GO:0005681">
    <property type="term" value="C:spliceosomal complex"/>
    <property type="evidence" value="ECO:0007669"/>
    <property type="project" value="UniProtKB-UniRule"/>
</dbReference>
<dbReference type="EMBL" id="CAHR02000035">
    <property type="protein sequence ID" value="CCG81311.1"/>
    <property type="molecule type" value="Genomic_DNA"/>
</dbReference>
<reference evidence="10 11" key="1">
    <citation type="journal article" date="2013" name="MBio">
        <title>Genome sequencing of the plant pathogen Taphrina deformans, the causal agent of peach leaf curl.</title>
        <authorList>
            <person name="Cisse O.H."/>
            <person name="Almeida J.M.G.C.F."/>
            <person name="Fonseca A."/>
            <person name="Kumar A.A."/>
            <person name="Salojaervi J."/>
            <person name="Overmyer K."/>
            <person name="Hauser P.M."/>
            <person name="Pagni M."/>
        </authorList>
    </citation>
    <scope>NUCLEOTIDE SEQUENCE [LARGE SCALE GENOMIC DNA]</scope>
    <source>
        <strain evidence="11">PYCC 5710 / ATCC 11124 / CBS 356.35 / IMI 108563 / JCM 9778 / NBRC 8474</strain>
    </source>
</reference>
<comment type="similarity">
    <text evidence="2 7">Belongs to the SLU7 family.</text>
</comment>
<evidence type="ECO:0000256" key="7">
    <source>
        <dbReference type="RuleBase" id="RU367071"/>
    </source>
</evidence>
<protein>
    <recommendedName>
        <fullName evidence="7">Pre-mRNA-splicing factor SLU7</fullName>
    </recommendedName>
</protein>
<evidence type="ECO:0000313" key="11">
    <source>
        <dbReference type="Proteomes" id="UP000013776"/>
    </source>
</evidence>
<dbReference type="GO" id="GO:0030628">
    <property type="term" value="F:pre-mRNA 3'-splice site binding"/>
    <property type="evidence" value="ECO:0007669"/>
    <property type="project" value="UniProtKB-UniRule"/>
</dbReference>
<dbReference type="OrthoDB" id="249612at2759"/>
<comment type="function">
    <text evidence="7">Involved in pre-mRNA splicing.</text>
</comment>
<evidence type="ECO:0000256" key="1">
    <source>
        <dbReference type="ARBA" id="ARBA00004123"/>
    </source>
</evidence>
<feature type="region of interest" description="Disordered" evidence="8">
    <location>
        <begin position="1"/>
        <end position="28"/>
    </location>
</feature>
<dbReference type="Pfam" id="PF11708">
    <property type="entry name" value="Slu7"/>
    <property type="match status" value="1"/>
</dbReference>
<dbReference type="InterPro" id="IPR021715">
    <property type="entry name" value="Slu7_dom"/>
</dbReference>
<dbReference type="PANTHER" id="PTHR12942:SF2">
    <property type="entry name" value="PRE-MRNA-SPLICING FACTOR SLU7"/>
    <property type="match status" value="1"/>
</dbReference>
<feature type="domain" description="Pre-mRNA-splicing factor SLU7" evidence="9">
    <location>
        <begin position="141"/>
        <end position="372"/>
    </location>
</feature>
<comment type="subcellular location">
    <subcellularLocation>
        <location evidence="1 7">Nucleus</location>
    </subcellularLocation>
</comment>
<accession>S0BE48</accession>
<dbReference type="Proteomes" id="UP000013776">
    <property type="component" value="Unassembled WGS sequence"/>
</dbReference>
<dbReference type="STRING" id="1097556.S0BE48"/>
<comment type="caution">
    <text evidence="10">The sequence shown here is derived from an EMBL/GenBank/DDBJ whole genome shotgun (WGS) entry which is preliminary data.</text>
</comment>
<evidence type="ECO:0000256" key="3">
    <source>
        <dbReference type="ARBA" id="ARBA00022664"/>
    </source>
</evidence>
<name>S0BE48_TAPDE</name>
<dbReference type="PANTHER" id="PTHR12942">
    <property type="entry name" value="STEP II SPLICING FACTOR SLU7"/>
    <property type="match status" value="1"/>
</dbReference>